<dbReference type="AlphaFoldDB" id="A0A0N0UX88"/>
<dbReference type="RefSeq" id="WP_053994677.1">
    <property type="nucleotide sequence ID" value="NZ_CP065643.1"/>
</dbReference>
<proteinExistence type="predicted"/>
<gene>
    <name evidence="2" type="ORF">ADM90_09240</name>
</gene>
<evidence type="ECO:0008006" key="4">
    <source>
        <dbReference type="Google" id="ProtNLM"/>
    </source>
</evidence>
<sequence length="96" mass="10369">MRYVVIGTTVSMLGVVVSMLLWGAQQAYFLPGIAGFICLAVSMLLSGALVSGDRMRANFATETTAGRHERHHVMTRALLLAVPNLIVAIIAYTLYS</sequence>
<accession>A0A0N0UX88</accession>
<evidence type="ECO:0000256" key="1">
    <source>
        <dbReference type="SAM" id="Phobius"/>
    </source>
</evidence>
<dbReference type="STRING" id="33935.ADM90_09240"/>
<dbReference type="Pfam" id="PF17247">
    <property type="entry name" value="DUF5316"/>
    <property type="match status" value="1"/>
</dbReference>
<protein>
    <recommendedName>
        <fullName evidence="4">DUF5316 domain-containing protein</fullName>
    </recommendedName>
</protein>
<keyword evidence="1" id="KW-0812">Transmembrane</keyword>
<dbReference type="EMBL" id="LGCI01000005">
    <property type="protein sequence ID" value="KOY83434.1"/>
    <property type="molecule type" value="Genomic_DNA"/>
</dbReference>
<keyword evidence="3" id="KW-1185">Reference proteome</keyword>
<evidence type="ECO:0000313" key="2">
    <source>
        <dbReference type="EMBL" id="KOY83434.1"/>
    </source>
</evidence>
<dbReference type="Proteomes" id="UP000037977">
    <property type="component" value="Unassembled WGS sequence"/>
</dbReference>
<evidence type="ECO:0000313" key="3">
    <source>
        <dbReference type="Proteomes" id="UP000037977"/>
    </source>
</evidence>
<feature type="transmembrane region" description="Helical" evidence="1">
    <location>
        <begin position="77"/>
        <end position="95"/>
    </location>
</feature>
<feature type="transmembrane region" description="Helical" evidence="1">
    <location>
        <begin position="5"/>
        <end position="22"/>
    </location>
</feature>
<keyword evidence="1" id="KW-0472">Membrane</keyword>
<dbReference type="PATRIC" id="fig|33935.3.peg.1342"/>
<feature type="transmembrane region" description="Helical" evidence="1">
    <location>
        <begin position="28"/>
        <end position="50"/>
    </location>
</feature>
<name>A0A0N0UX88_9BACI</name>
<organism evidence="2 3">
    <name type="scientific">Lysinibacillus macroides</name>
    <dbReference type="NCBI Taxonomy" id="33935"/>
    <lineage>
        <taxon>Bacteria</taxon>
        <taxon>Bacillati</taxon>
        <taxon>Bacillota</taxon>
        <taxon>Bacilli</taxon>
        <taxon>Bacillales</taxon>
        <taxon>Bacillaceae</taxon>
        <taxon>Lysinibacillus</taxon>
    </lineage>
</organism>
<keyword evidence="1" id="KW-1133">Transmembrane helix</keyword>
<dbReference type="InterPro" id="IPR035167">
    <property type="entry name" value="DUF5316"/>
</dbReference>
<reference evidence="2 3" key="1">
    <citation type="submission" date="2015-07" db="EMBL/GenBank/DDBJ databases">
        <title>Genome sequencing project for genomic taxonomy and phylogenomics of Bacillus-like bacteria.</title>
        <authorList>
            <person name="Liu B."/>
            <person name="Wang J."/>
            <person name="Zhu Y."/>
            <person name="Liu G."/>
            <person name="Chen Q."/>
            <person name="Chen Z."/>
            <person name="Che J."/>
            <person name="Ge C."/>
            <person name="Shi H."/>
            <person name="Pan Z."/>
            <person name="Liu X."/>
        </authorList>
    </citation>
    <scope>NUCLEOTIDE SEQUENCE [LARGE SCALE GENOMIC DNA]</scope>
    <source>
        <strain evidence="2 3">DSM 54</strain>
    </source>
</reference>
<comment type="caution">
    <text evidence="2">The sequence shown here is derived from an EMBL/GenBank/DDBJ whole genome shotgun (WGS) entry which is preliminary data.</text>
</comment>
<dbReference type="OrthoDB" id="1927595at2"/>